<protein>
    <submittedName>
        <fullName evidence="1">Uncharacterized protein</fullName>
    </submittedName>
</protein>
<keyword evidence="2" id="KW-1185">Reference proteome</keyword>
<evidence type="ECO:0000313" key="1">
    <source>
        <dbReference type="EMBL" id="KAA5536727.1"/>
    </source>
</evidence>
<proteinExistence type="predicted"/>
<dbReference type="EMBL" id="VWSH01000001">
    <property type="protein sequence ID" value="KAA5536727.1"/>
    <property type="molecule type" value="Genomic_DNA"/>
</dbReference>
<comment type="caution">
    <text evidence="1">The sequence shown here is derived from an EMBL/GenBank/DDBJ whole genome shotgun (WGS) entry which is preliminary data.</text>
</comment>
<dbReference type="AlphaFoldDB" id="A0A5M6CNS5"/>
<organism evidence="1 2">
    <name type="scientific">Taibaiella lutea</name>
    <dbReference type="NCBI Taxonomy" id="2608001"/>
    <lineage>
        <taxon>Bacteria</taxon>
        <taxon>Pseudomonadati</taxon>
        <taxon>Bacteroidota</taxon>
        <taxon>Chitinophagia</taxon>
        <taxon>Chitinophagales</taxon>
        <taxon>Chitinophagaceae</taxon>
        <taxon>Taibaiella</taxon>
    </lineage>
</organism>
<evidence type="ECO:0000313" key="2">
    <source>
        <dbReference type="Proteomes" id="UP000323632"/>
    </source>
</evidence>
<accession>A0A5M6CNS5</accession>
<reference evidence="1 2" key="1">
    <citation type="submission" date="2019-09" db="EMBL/GenBank/DDBJ databases">
        <title>Genome sequence and assembly of Taibaiella sp.</title>
        <authorList>
            <person name="Chhetri G."/>
        </authorList>
    </citation>
    <scope>NUCLEOTIDE SEQUENCE [LARGE SCALE GENOMIC DNA]</scope>
    <source>
        <strain evidence="1 2">KVB11</strain>
    </source>
</reference>
<dbReference type="RefSeq" id="WP_150031304.1">
    <property type="nucleotide sequence ID" value="NZ_VWSH01000001.1"/>
</dbReference>
<sequence>MQKLEKWQLMDKIVRELDDLSNSQTAVLKKIGQIEADNINLNNTSLEKSLSEIYTKVSENLELVAALATTFREETEKFMADNKINELLNPTE</sequence>
<dbReference type="Proteomes" id="UP000323632">
    <property type="component" value="Unassembled WGS sequence"/>
</dbReference>
<name>A0A5M6CNS5_9BACT</name>
<gene>
    <name evidence="1" type="ORF">F0919_03390</name>
</gene>